<evidence type="ECO:0000259" key="4">
    <source>
        <dbReference type="Pfam" id="PF13505"/>
    </source>
</evidence>
<feature type="signal peptide" evidence="3">
    <location>
        <begin position="1"/>
        <end position="24"/>
    </location>
</feature>
<proteinExistence type="predicted"/>
<dbReference type="InterPro" id="IPR027385">
    <property type="entry name" value="Beta-barrel_OMP"/>
</dbReference>
<gene>
    <name evidence="5" type="ORF">HNP48_005535</name>
</gene>
<dbReference type="RefSeq" id="WP_184863199.1">
    <property type="nucleotide sequence ID" value="NZ_JACHLK010000014.1"/>
</dbReference>
<feature type="domain" description="Outer membrane protein beta-barrel" evidence="4">
    <location>
        <begin position="14"/>
        <end position="202"/>
    </location>
</feature>
<evidence type="ECO:0000256" key="1">
    <source>
        <dbReference type="ARBA" id="ARBA00004442"/>
    </source>
</evidence>
<dbReference type="InterPro" id="IPR011250">
    <property type="entry name" value="OMP/PagP_B-barrel"/>
</dbReference>
<reference evidence="5 6" key="1">
    <citation type="submission" date="2020-08" db="EMBL/GenBank/DDBJ databases">
        <title>Functional genomics of gut bacteria from endangered species of beetles.</title>
        <authorList>
            <person name="Carlos-Shanley C."/>
        </authorList>
    </citation>
    <scope>NUCLEOTIDE SEQUENCE [LARGE SCALE GENOMIC DNA]</scope>
    <source>
        <strain evidence="5 6">S00198</strain>
    </source>
</reference>
<dbReference type="Pfam" id="PF13505">
    <property type="entry name" value="OMP_b-brl"/>
    <property type="match status" value="1"/>
</dbReference>
<dbReference type="AlphaFoldDB" id="A0A7X0PJM7"/>
<dbReference type="GO" id="GO:0009279">
    <property type="term" value="C:cell outer membrane"/>
    <property type="evidence" value="ECO:0007669"/>
    <property type="project" value="UniProtKB-SubCell"/>
</dbReference>
<sequence>MPSSPLRTIPWLLAAACAATGVQAQTGSTSQKQRDSVIPYTQQGYIGLSGGRSNYDLSAGPAGTGLGFDDSDSAWKLSTGGYFHPNAGVELSYLNAGKAHRLGGTTRAQGVNLSLIGRAPLNEQFDLFGKVGTTYGRTRTTGFSGLGVATGKDSGFGLSYGLGARWNFNQQWAAVVEWERHKFHFADDNAGVKMTTLGVQYKY</sequence>
<dbReference type="Gene3D" id="2.40.160.20">
    <property type="match status" value="1"/>
</dbReference>
<name>A0A7X0PJM7_9BURK</name>
<dbReference type="SUPFAM" id="SSF56925">
    <property type="entry name" value="OMPA-like"/>
    <property type="match status" value="1"/>
</dbReference>
<protein>
    <submittedName>
        <fullName evidence="5">Opacity protein-like surface antigen</fullName>
    </submittedName>
</protein>
<evidence type="ECO:0000313" key="6">
    <source>
        <dbReference type="Proteomes" id="UP000575083"/>
    </source>
</evidence>
<dbReference type="Proteomes" id="UP000575083">
    <property type="component" value="Unassembled WGS sequence"/>
</dbReference>
<evidence type="ECO:0000256" key="3">
    <source>
        <dbReference type="SAM" id="SignalP"/>
    </source>
</evidence>
<organism evidence="5 6">
    <name type="scientific">Acidovorax soli</name>
    <dbReference type="NCBI Taxonomy" id="592050"/>
    <lineage>
        <taxon>Bacteria</taxon>
        <taxon>Pseudomonadati</taxon>
        <taxon>Pseudomonadota</taxon>
        <taxon>Betaproteobacteria</taxon>
        <taxon>Burkholderiales</taxon>
        <taxon>Comamonadaceae</taxon>
        <taxon>Acidovorax</taxon>
    </lineage>
</organism>
<evidence type="ECO:0000313" key="5">
    <source>
        <dbReference type="EMBL" id="MBB6562819.1"/>
    </source>
</evidence>
<keyword evidence="6" id="KW-1185">Reference proteome</keyword>
<keyword evidence="2 3" id="KW-0732">Signal</keyword>
<comment type="subcellular location">
    <subcellularLocation>
        <location evidence="1">Cell outer membrane</location>
    </subcellularLocation>
</comment>
<comment type="caution">
    <text evidence="5">The sequence shown here is derived from an EMBL/GenBank/DDBJ whole genome shotgun (WGS) entry which is preliminary data.</text>
</comment>
<feature type="chain" id="PRO_5030652239" evidence="3">
    <location>
        <begin position="25"/>
        <end position="203"/>
    </location>
</feature>
<accession>A0A7X0PJM7</accession>
<dbReference type="EMBL" id="JACHLK010000014">
    <property type="protein sequence ID" value="MBB6562819.1"/>
    <property type="molecule type" value="Genomic_DNA"/>
</dbReference>
<evidence type="ECO:0000256" key="2">
    <source>
        <dbReference type="ARBA" id="ARBA00022729"/>
    </source>
</evidence>